<evidence type="ECO:0000313" key="3">
    <source>
        <dbReference type="EMBL" id="GGI30464.1"/>
    </source>
</evidence>
<dbReference type="Proteomes" id="UP000625079">
    <property type="component" value="Unassembled WGS sequence"/>
</dbReference>
<protein>
    <submittedName>
        <fullName evidence="3">Uncharacterized protein</fullName>
    </submittedName>
</protein>
<evidence type="ECO:0000256" key="1">
    <source>
        <dbReference type="SAM" id="MobiDB-lite"/>
    </source>
</evidence>
<reference evidence="3" key="1">
    <citation type="journal article" date="2014" name="Int. J. Syst. Evol. Microbiol.">
        <title>Complete genome sequence of Corynebacterium casei LMG S-19264T (=DSM 44701T), isolated from a smear-ripened cheese.</title>
        <authorList>
            <consortium name="US DOE Joint Genome Institute (JGI-PGF)"/>
            <person name="Walter F."/>
            <person name="Albersmeier A."/>
            <person name="Kalinowski J."/>
            <person name="Ruckert C."/>
        </authorList>
    </citation>
    <scope>NUCLEOTIDE SEQUENCE</scope>
    <source>
        <strain evidence="3">CGMCC 1.15034</strain>
    </source>
</reference>
<feature type="compositionally biased region" description="Low complexity" evidence="1">
    <location>
        <begin position="162"/>
        <end position="185"/>
    </location>
</feature>
<feature type="transmembrane region" description="Helical" evidence="2">
    <location>
        <begin position="278"/>
        <end position="299"/>
    </location>
</feature>
<keyword evidence="2" id="KW-0812">Transmembrane</keyword>
<feature type="compositionally biased region" description="Low complexity" evidence="1">
    <location>
        <begin position="34"/>
        <end position="65"/>
    </location>
</feature>
<proteinExistence type="predicted"/>
<sequence>MLPGEVPALRATASALPSELARVLRQEPLKAEAEAAQPAAPAPSQAAEGAVSERAAAEPQPEAAVWGRAAAALGAEAASAHVAAALRPEAVVSEHAAAAPEAASAAWVQQAAAEAEEAPDELRAAEAAASGVTARQPAEVRQADAAVPPRAAVQSDGREPQAAEAASPDARRAAAPSALPSEAASVFRQGPSLAGPARPRVAARIARAMRSLRIASRSEPSWQAARNEGWSCGSTSPEGSLTKSGDERLRVRPHCGGRSGRGPIYFCTQITSRSRRSLRIQTLVAIAPYVIAAVSHAVLRRIGIRRRIRRERTVRSTRWNLFGDAARQFIGAR</sequence>
<evidence type="ECO:0000313" key="4">
    <source>
        <dbReference type="Proteomes" id="UP000625079"/>
    </source>
</evidence>
<reference evidence="3" key="2">
    <citation type="submission" date="2022-12" db="EMBL/GenBank/DDBJ databases">
        <authorList>
            <person name="Sun Q."/>
            <person name="Zhou Y."/>
        </authorList>
    </citation>
    <scope>NUCLEOTIDE SEQUENCE</scope>
    <source>
        <strain evidence="3">CGMCC 1.15034</strain>
    </source>
</reference>
<evidence type="ECO:0000256" key="2">
    <source>
        <dbReference type="SAM" id="Phobius"/>
    </source>
</evidence>
<name>A0AA88BB37_9BRAD</name>
<feature type="region of interest" description="Disordered" evidence="1">
    <location>
        <begin position="29"/>
        <end position="65"/>
    </location>
</feature>
<dbReference type="EMBL" id="BMHC01000017">
    <property type="protein sequence ID" value="GGI30464.1"/>
    <property type="molecule type" value="Genomic_DNA"/>
</dbReference>
<accession>A0AA88BB37</accession>
<feature type="region of interest" description="Disordered" evidence="1">
    <location>
        <begin position="110"/>
        <end position="198"/>
    </location>
</feature>
<keyword evidence="2" id="KW-1133">Transmembrane helix</keyword>
<keyword evidence="2" id="KW-0472">Membrane</keyword>
<feature type="compositionally biased region" description="Polar residues" evidence="1">
    <location>
        <begin position="232"/>
        <end position="243"/>
    </location>
</feature>
<comment type="caution">
    <text evidence="3">The sequence shown here is derived from an EMBL/GenBank/DDBJ whole genome shotgun (WGS) entry which is preliminary data.</text>
</comment>
<gene>
    <name evidence="3" type="ORF">GCM10010987_59580</name>
</gene>
<organism evidence="3 4">
    <name type="scientific">Bradyrhizobium guangdongense</name>
    <dbReference type="NCBI Taxonomy" id="1325090"/>
    <lineage>
        <taxon>Bacteria</taxon>
        <taxon>Pseudomonadati</taxon>
        <taxon>Pseudomonadota</taxon>
        <taxon>Alphaproteobacteria</taxon>
        <taxon>Hyphomicrobiales</taxon>
        <taxon>Nitrobacteraceae</taxon>
        <taxon>Bradyrhizobium</taxon>
    </lineage>
</organism>
<dbReference type="AlphaFoldDB" id="A0AA88BB37"/>
<feature type="region of interest" description="Disordered" evidence="1">
    <location>
        <begin position="224"/>
        <end position="254"/>
    </location>
</feature>